<evidence type="ECO:0000313" key="2">
    <source>
        <dbReference type="Proteomes" id="UP000533724"/>
    </source>
</evidence>
<gene>
    <name evidence="1" type="ORF">GGE15_000274</name>
</gene>
<dbReference type="AlphaFoldDB" id="A0A7W6UF56"/>
<dbReference type="Proteomes" id="UP000533724">
    <property type="component" value="Unassembled WGS sequence"/>
</dbReference>
<comment type="caution">
    <text evidence="1">The sequence shown here is derived from an EMBL/GenBank/DDBJ whole genome shotgun (WGS) entry which is preliminary data.</text>
</comment>
<name>A0A7W6UF56_9HYPH</name>
<proteinExistence type="predicted"/>
<accession>A0A7W6UF56</accession>
<protein>
    <submittedName>
        <fullName evidence="1">Uncharacterized protein</fullName>
    </submittedName>
</protein>
<evidence type="ECO:0000313" key="1">
    <source>
        <dbReference type="EMBL" id="MBB4437043.1"/>
    </source>
</evidence>
<dbReference type="EMBL" id="JACIHI010000001">
    <property type="protein sequence ID" value="MBB4437043.1"/>
    <property type="molecule type" value="Genomic_DNA"/>
</dbReference>
<organism evidence="1 2">
    <name type="scientific">Rhizobium esperanzae</name>
    <dbReference type="NCBI Taxonomy" id="1967781"/>
    <lineage>
        <taxon>Bacteria</taxon>
        <taxon>Pseudomonadati</taxon>
        <taxon>Pseudomonadota</taxon>
        <taxon>Alphaproteobacteria</taxon>
        <taxon>Hyphomicrobiales</taxon>
        <taxon>Rhizobiaceae</taxon>
        <taxon>Rhizobium/Agrobacterium group</taxon>
        <taxon>Rhizobium</taxon>
    </lineage>
</organism>
<sequence>MPNMCLHFCIQPADDFLDNRENILGEAEGSGAGMLSCYRHLIALSIHQDAIRSRNIAIPLVHDENRVRISLSWGR</sequence>
<reference evidence="1 2" key="1">
    <citation type="submission" date="2020-08" db="EMBL/GenBank/DDBJ databases">
        <title>Genomic Encyclopedia of Type Strains, Phase IV (KMG-V): Genome sequencing to study the core and pangenomes of soil and plant-associated prokaryotes.</title>
        <authorList>
            <person name="Whitman W."/>
        </authorList>
    </citation>
    <scope>NUCLEOTIDE SEQUENCE [LARGE SCALE GENOMIC DNA]</scope>
    <source>
        <strain evidence="1 2">SEMIA 414</strain>
    </source>
</reference>